<dbReference type="PANTHER" id="PTHR43156">
    <property type="entry name" value="STAGE II SPORULATION PROTEIN E-RELATED"/>
    <property type="match status" value="1"/>
</dbReference>
<dbReference type="PANTHER" id="PTHR43156:SF2">
    <property type="entry name" value="STAGE II SPORULATION PROTEIN E"/>
    <property type="match status" value="1"/>
</dbReference>
<dbReference type="SMART" id="SM00065">
    <property type="entry name" value="GAF"/>
    <property type="match status" value="1"/>
</dbReference>
<reference evidence="4 5" key="1">
    <citation type="submission" date="2024-09" db="EMBL/GenBank/DDBJ databases">
        <authorList>
            <person name="Sun Q."/>
            <person name="Mori K."/>
        </authorList>
    </citation>
    <scope>NUCLEOTIDE SEQUENCE [LARGE SCALE GENOMIC DNA]</scope>
    <source>
        <strain evidence="4 5">JCM 3307</strain>
    </source>
</reference>
<proteinExistence type="predicted"/>
<dbReference type="InterPro" id="IPR003018">
    <property type="entry name" value="GAF"/>
</dbReference>
<dbReference type="SUPFAM" id="SSF55781">
    <property type="entry name" value="GAF domain-like"/>
    <property type="match status" value="1"/>
</dbReference>
<dbReference type="Proteomes" id="UP001589608">
    <property type="component" value="Unassembled WGS sequence"/>
</dbReference>
<accession>A0ABV5MDF0</accession>
<dbReference type="Pfam" id="PF07228">
    <property type="entry name" value="SpoIIE"/>
    <property type="match status" value="1"/>
</dbReference>
<comment type="caution">
    <text evidence="4">The sequence shown here is derived from an EMBL/GenBank/DDBJ whole genome shotgun (WGS) entry which is preliminary data.</text>
</comment>
<evidence type="ECO:0000259" key="2">
    <source>
        <dbReference type="SMART" id="SM00065"/>
    </source>
</evidence>
<keyword evidence="5" id="KW-1185">Reference proteome</keyword>
<dbReference type="Gene3D" id="3.60.40.10">
    <property type="entry name" value="PPM-type phosphatase domain"/>
    <property type="match status" value="1"/>
</dbReference>
<dbReference type="EMBL" id="JBHMCA010000051">
    <property type="protein sequence ID" value="MFB9446875.1"/>
    <property type="molecule type" value="Genomic_DNA"/>
</dbReference>
<evidence type="ECO:0000313" key="4">
    <source>
        <dbReference type="EMBL" id="MFB9446875.1"/>
    </source>
</evidence>
<feature type="domain" description="GAF" evidence="2">
    <location>
        <begin position="29"/>
        <end position="173"/>
    </location>
</feature>
<dbReference type="EC" id="3.1.3.16" evidence="4"/>
<protein>
    <submittedName>
        <fullName evidence="4">PP2C family protein-serine/threonine phosphatase</fullName>
        <ecNumber evidence="4">3.1.3.16</ecNumber>
    </submittedName>
</protein>
<dbReference type="InterPro" id="IPR001932">
    <property type="entry name" value="PPM-type_phosphatase-like_dom"/>
</dbReference>
<sequence>MTAPDTGTTSGDQLRRIQQITDTALSRLGVEDLLAELLVRARELLQADTATVMLLDPTGTELVATAASGLEREVHQGVRVPVGRGFAGSVAARAEPVAIDRIDETTVVSPVLIHERIAAMLGVPMISGGRLIGVLYVGARSQRRFTPADVELLQLAADRIAPATQARLQGLDRATAYALQRSLLPTRPPDIAGLELAVRYVPGADVGVGGDWYDVFELPTGSIGVAVGDIAGNGLRAAVVMGRIRSALRAYALETDDPADVLTRLDSKIHRFEPGAMATAIYAVIDPGLETVALSAAGHPPPVFAAPGAPAELLPIRPNLPLGTDMSLPRHDTTVALPPGGTLLFYTDGLVERRAHSINRGLDRLVAAVGPANPDELCTRVMAAMLQDGAAGDDIALLAVRRTADGPR</sequence>
<dbReference type="InterPro" id="IPR052016">
    <property type="entry name" value="Bact_Sigma-Reg"/>
</dbReference>
<dbReference type="SMART" id="SM00331">
    <property type="entry name" value="PP2C_SIG"/>
    <property type="match status" value="1"/>
</dbReference>
<dbReference type="InterPro" id="IPR029016">
    <property type="entry name" value="GAF-like_dom_sf"/>
</dbReference>
<organism evidence="4 5">
    <name type="scientific">Dactylosporangium vinaceum</name>
    <dbReference type="NCBI Taxonomy" id="53362"/>
    <lineage>
        <taxon>Bacteria</taxon>
        <taxon>Bacillati</taxon>
        <taxon>Actinomycetota</taxon>
        <taxon>Actinomycetes</taxon>
        <taxon>Micromonosporales</taxon>
        <taxon>Micromonosporaceae</taxon>
        <taxon>Dactylosporangium</taxon>
    </lineage>
</organism>
<dbReference type="SUPFAM" id="SSF81606">
    <property type="entry name" value="PP2C-like"/>
    <property type="match status" value="1"/>
</dbReference>
<evidence type="ECO:0000259" key="3">
    <source>
        <dbReference type="SMART" id="SM00331"/>
    </source>
</evidence>
<gene>
    <name evidence="4" type="ORF">ACFFTR_27610</name>
</gene>
<dbReference type="RefSeq" id="WP_223105035.1">
    <property type="nucleotide sequence ID" value="NZ_CP061913.1"/>
</dbReference>
<dbReference type="Pfam" id="PF01590">
    <property type="entry name" value="GAF"/>
    <property type="match status" value="1"/>
</dbReference>
<evidence type="ECO:0000313" key="5">
    <source>
        <dbReference type="Proteomes" id="UP001589608"/>
    </source>
</evidence>
<evidence type="ECO:0000256" key="1">
    <source>
        <dbReference type="ARBA" id="ARBA00022801"/>
    </source>
</evidence>
<dbReference type="Gene3D" id="3.30.450.40">
    <property type="match status" value="1"/>
</dbReference>
<name>A0ABV5MDF0_9ACTN</name>
<dbReference type="InterPro" id="IPR036457">
    <property type="entry name" value="PPM-type-like_dom_sf"/>
</dbReference>
<feature type="domain" description="PPM-type phosphatase" evidence="3">
    <location>
        <begin position="191"/>
        <end position="402"/>
    </location>
</feature>
<keyword evidence="1 4" id="KW-0378">Hydrolase</keyword>
<dbReference type="GO" id="GO:0004722">
    <property type="term" value="F:protein serine/threonine phosphatase activity"/>
    <property type="evidence" value="ECO:0007669"/>
    <property type="project" value="UniProtKB-EC"/>
</dbReference>